<dbReference type="RefSeq" id="WP_409589283.1">
    <property type="nucleotide sequence ID" value="NZ_CAKMTZ010000082.1"/>
</dbReference>
<dbReference type="Proteomes" id="UP001295462">
    <property type="component" value="Unassembled WGS sequence"/>
</dbReference>
<protein>
    <submittedName>
        <fullName evidence="1">Uncharacterized protein</fullName>
    </submittedName>
</protein>
<comment type="caution">
    <text evidence="1">The sequence shown here is derived from an EMBL/GenBank/DDBJ whole genome shotgun (WGS) entry which is preliminary data.</text>
</comment>
<evidence type="ECO:0000313" key="2">
    <source>
        <dbReference type="Proteomes" id="UP001295462"/>
    </source>
</evidence>
<name>A0AAU9QT38_9VIBR</name>
<proteinExistence type="predicted"/>
<sequence>MNKSSKTANDNPFYLQEYDWISYWPYRLSAEIRGNSNQPLDEDTAEKIIETAIGDSLKPSELSVTLKRKPLTNDAIQQLVASLSGALKFRKYIDIDLDWFEESLHEIANQRNEPIASRFIVYRVANVPEVDDEDEDEFDDDFDFYLDELESSIVLVDQLTGIGWKVENNLFTIESWGEKSIPTLSVSPALVHAISPALRSEELKAMDVPKCVAEDLNNAIPSKVTELNVEFNQWYRCNRDWIPIAVIHNNQMVPCHNTPAIALKNREVFYLCGMPGLAIWSHYDPNFLMNEMSTGFGIDEVEDGNRMPDSDLIAATGVIMKLLAENSNLAFDENSSSIAARAFRSSTTDLAIILLNLQTSLISGPENFEMESNSFHIQSPVIEELSDANYDKIPVGENGGGKSLIGFLSTHKQIQLVEMDKYARDEFNDVLTLAVKNKPSAINAACYVLKGTMDGKDHFYRGVYKLIDGQLDVRHQALELVKSLTEQDLTAICLNGSTPVGIDETGNLKLTDFYSVEVCEHYLNPQIIRAYIKNSLLTHEQGPLVFYGSMLRECLDDNMQDKLKYYQDHIDSILMNDIPNLGLGVSPLKTRQMLNAAMGKVTNELIESGVDFENLRECLVNEVNQTDWDFVDELTFCSTRYMEGHYVIDEDREIPRTYEDTLRFMYNRLYVEADECSE</sequence>
<accession>A0AAU9QT38</accession>
<reference evidence="1" key="1">
    <citation type="submission" date="2022-01" db="EMBL/GenBank/DDBJ databases">
        <authorList>
            <person name="Lagorce A."/>
        </authorList>
    </citation>
    <scope>NUCLEOTIDE SEQUENCE</scope>
    <source>
        <strain evidence="1">Th15_F1_A12</strain>
    </source>
</reference>
<organism evidence="1 2">
    <name type="scientific">Vibrio jasicida</name>
    <dbReference type="NCBI Taxonomy" id="766224"/>
    <lineage>
        <taxon>Bacteria</taxon>
        <taxon>Pseudomonadati</taxon>
        <taxon>Pseudomonadota</taxon>
        <taxon>Gammaproteobacteria</taxon>
        <taxon>Vibrionales</taxon>
        <taxon>Vibrionaceae</taxon>
        <taxon>Vibrio</taxon>
    </lineage>
</organism>
<gene>
    <name evidence="1" type="ORF">THF1A12_40063</name>
</gene>
<dbReference type="AlphaFoldDB" id="A0AAU9QT38"/>
<dbReference type="EMBL" id="CAKMUD010000094">
    <property type="protein sequence ID" value="CAH1599226.1"/>
    <property type="molecule type" value="Genomic_DNA"/>
</dbReference>
<evidence type="ECO:0000313" key="1">
    <source>
        <dbReference type="EMBL" id="CAH1599226.1"/>
    </source>
</evidence>